<proteinExistence type="predicted"/>
<dbReference type="SUPFAM" id="SSF57850">
    <property type="entry name" value="RING/U-box"/>
    <property type="match status" value="1"/>
</dbReference>
<dbReference type="CDD" id="cd16647">
    <property type="entry name" value="mRING-HC-C3HC5_NEU1"/>
    <property type="match status" value="1"/>
</dbReference>
<evidence type="ECO:0000313" key="5">
    <source>
        <dbReference type="RefSeq" id="XP_010478528.1"/>
    </source>
</evidence>
<feature type="compositionally biased region" description="Polar residues" evidence="2">
    <location>
        <begin position="553"/>
        <end position="565"/>
    </location>
</feature>
<accession>A0ABM0WZS9</accession>
<dbReference type="Proteomes" id="UP000694864">
    <property type="component" value="Chromosome 17"/>
</dbReference>
<name>A0ABM0WZS9_CAMSA</name>
<feature type="region of interest" description="Disordered" evidence="2">
    <location>
        <begin position="191"/>
        <end position="219"/>
    </location>
</feature>
<dbReference type="RefSeq" id="XP_010478528.1">
    <property type="nucleotide sequence ID" value="XM_010480226.2"/>
</dbReference>
<dbReference type="PANTHER" id="PTHR47820:SF3">
    <property type="entry name" value="OS07G0499800 PROTEIN"/>
    <property type="match status" value="1"/>
</dbReference>
<feature type="compositionally biased region" description="Polar residues" evidence="2">
    <location>
        <begin position="609"/>
        <end position="635"/>
    </location>
</feature>
<feature type="region of interest" description="Disordered" evidence="2">
    <location>
        <begin position="109"/>
        <end position="165"/>
    </location>
</feature>
<feature type="region of interest" description="Disordered" evidence="2">
    <location>
        <begin position="553"/>
        <end position="635"/>
    </location>
</feature>
<organism evidence="4 5">
    <name type="scientific">Camelina sativa</name>
    <name type="common">False flax</name>
    <name type="synonym">Myagrum sativum</name>
    <dbReference type="NCBI Taxonomy" id="90675"/>
    <lineage>
        <taxon>Eukaryota</taxon>
        <taxon>Viridiplantae</taxon>
        <taxon>Streptophyta</taxon>
        <taxon>Embryophyta</taxon>
        <taxon>Tracheophyta</taxon>
        <taxon>Spermatophyta</taxon>
        <taxon>Magnoliopsida</taxon>
        <taxon>eudicotyledons</taxon>
        <taxon>Gunneridae</taxon>
        <taxon>Pentapetalae</taxon>
        <taxon>rosids</taxon>
        <taxon>malvids</taxon>
        <taxon>Brassicales</taxon>
        <taxon>Brassicaceae</taxon>
        <taxon>Camelineae</taxon>
        <taxon>Camelina</taxon>
    </lineage>
</organism>
<dbReference type="InterPro" id="IPR013083">
    <property type="entry name" value="Znf_RING/FYVE/PHD"/>
</dbReference>
<dbReference type="SMART" id="SM00184">
    <property type="entry name" value="RING"/>
    <property type="match status" value="1"/>
</dbReference>
<evidence type="ECO:0000313" key="4">
    <source>
        <dbReference type="Proteomes" id="UP000694864"/>
    </source>
</evidence>
<evidence type="ECO:0000256" key="1">
    <source>
        <dbReference type="PROSITE-ProRule" id="PRU00175"/>
    </source>
</evidence>
<dbReference type="InterPro" id="IPR001841">
    <property type="entry name" value="Znf_RING"/>
</dbReference>
<dbReference type="Gene3D" id="3.30.40.10">
    <property type="entry name" value="Zinc/RING finger domain, C3HC4 (zinc finger)"/>
    <property type="match status" value="1"/>
</dbReference>
<feature type="compositionally biased region" description="Basic and acidic residues" evidence="2">
    <location>
        <begin position="585"/>
        <end position="595"/>
    </location>
</feature>
<feature type="compositionally biased region" description="Low complexity" evidence="2">
    <location>
        <begin position="206"/>
        <end position="219"/>
    </location>
</feature>
<evidence type="ECO:0000259" key="3">
    <source>
        <dbReference type="PROSITE" id="PS50089"/>
    </source>
</evidence>
<reference evidence="4" key="1">
    <citation type="journal article" date="2014" name="Nat. Commun.">
        <title>The emerging biofuel crop Camelina sativa retains a highly undifferentiated hexaploid genome structure.</title>
        <authorList>
            <person name="Kagale S."/>
            <person name="Koh C."/>
            <person name="Nixon J."/>
            <person name="Bollina V."/>
            <person name="Clarke W.E."/>
            <person name="Tuteja R."/>
            <person name="Spillane C."/>
            <person name="Robinson S.J."/>
            <person name="Links M.G."/>
            <person name="Clarke C."/>
            <person name="Higgins E.E."/>
            <person name="Huebert T."/>
            <person name="Sharpe A.G."/>
            <person name="Parkin I.A."/>
        </authorList>
    </citation>
    <scope>NUCLEOTIDE SEQUENCE [LARGE SCALE GENOMIC DNA]</scope>
    <source>
        <strain evidence="4">cv. DH55</strain>
    </source>
</reference>
<keyword evidence="1" id="KW-0863">Zinc-finger</keyword>
<reference evidence="5" key="2">
    <citation type="submission" date="2025-08" db="UniProtKB">
        <authorList>
            <consortium name="RefSeq"/>
        </authorList>
    </citation>
    <scope>IDENTIFICATION</scope>
    <source>
        <tissue evidence="5">Leaf</tissue>
    </source>
</reference>
<dbReference type="Pfam" id="PF13920">
    <property type="entry name" value="zf-C3HC4_3"/>
    <property type="match status" value="1"/>
</dbReference>
<keyword evidence="4" id="KW-1185">Reference proteome</keyword>
<evidence type="ECO:0000256" key="2">
    <source>
        <dbReference type="SAM" id="MobiDB-lite"/>
    </source>
</evidence>
<gene>
    <name evidence="5" type="primary">LOC104757479</name>
</gene>
<dbReference type="GeneID" id="104757479"/>
<keyword evidence="1" id="KW-0479">Metal-binding</keyword>
<feature type="compositionally biased region" description="Low complexity" evidence="2">
    <location>
        <begin position="114"/>
        <end position="137"/>
    </location>
</feature>
<dbReference type="PANTHER" id="PTHR47820">
    <property type="entry name" value="BNAC05G24000D PROTEIN"/>
    <property type="match status" value="1"/>
</dbReference>
<feature type="compositionally biased region" description="Acidic residues" evidence="2">
    <location>
        <begin position="567"/>
        <end position="584"/>
    </location>
</feature>
<sequence>MASSQVEIPSPSQSQRFGFILRDRNQNAGVFQKNLKPSPPVKNHHELELFKSHHVSDENLVDSWIETHSNKNNHIRLAEKPTERALESPVEHGGASSLVQMWEARLNRSNTVNSPSSGRCSVSSSRSDSGLSSVQDSIDGDSEMAKESNVAEATNPKPTVDVESESKWGRVADLVRRLGIEDKKLTIGDSGGDGGVSILRTPRPCSSSSSSSSEKSSFPVVSFSPRIRGRQAFTDLLMQMERDRHRELDSLLERNAVSRFTQRGRLQSMLKLRSLKRCLLIQDRNLSNAKPTGLNRIESGSAVLNLREKFRANALNTAAAAEQRKDHHRSDEMTNKAVQGTTENTRLQKGGVTPEAFSKERLNIRDSKIEEAMLCSKEGEAVNPTVGLKTNCLQLQETREVEETCNDDGEAEKKEEEKTILSPCIIEESWLRQNQSEYCIQETQTQGVLHESDEIDQCLERHETSSYLNGWEEQGEYEDEQSYYGETNNDWLSEISRPRSYWEELRKSRYLEVMNTRSEKEDIRRLLERGTVTDFLESGLREKIDNLMMSRVQSHSNRHSNQWEFQQVEEEAEETNEIEEEIKEEESLTEGKEQDDRDDSSQSSSSSQIFASSPAGSWSSQDTGVTSTPVLSVQNPHSPEMELITGMRSQIQQLQQEMSVLRDSVKTCLDANASLQHKIQRENPMKRKCFVCDDTQVEAVLYKCGHMCTCLKCANELHWSGGKCPICRAQIVDVIRVFFDTRN</sequence>
<feature type="domain" description="RING-type" evidence="3">
    <location>
        <begin position="689"/>
        <end position="728"/>
    </location>
</feature>
<protein>
    <submittedName>
        <fullName evidence="5">Uncharacterized protein LOC104757479</fullName>
    </submittedName>
</protein>
<keyword evidence="1" id="KW-0862">Zinc</keyword>
<dbReference type="PROSITE" id="PS50089">
    <property type="entry name" value="ZF_RING_2"/>
    <property type="match status" value="1"/>
</dbReference>